<keyword evidence="2" id="KW-1185">Reference proteome</keyword>
<comment type="caution">
    <text evidence="1">The sequence shown here is derived from an EMBL/GenBank/DDBJ whole genome shotgun (WGS) entry which is preliminary data.</text>
</comment>
<gene>
    <name evidence="1" type="ORF">INT45_002732</name>
</gene>
<accession>A0A8H7VP02</accession>
<proteinExistence type="predicted"/>
<dbReference type="AlphaFoldDB" id="A0A8H7VP02"/>
<reference evidence="1 2" key="1">
    <citation type="submission" date="2020-12" db="EMBL/GenBank/DDBJ databases">
        <title>Metabolic potential, ecology and presence of endohyphal bacteria is reflected in genomic diversity of Mucoromycotina.</title>
        <authorList>
            <person name="Muszewska A."/>
            <person name="Okrasinska A."/>
            <person name="Steczkiewicz K."/>
            <person name="Drgas O."/>
            <person name="Orlowska M."/>
            <person name="Perlinska-Lenart U."/>
            <person name="Aleksandrzak-Piekarczyk T."/>
            <person name="Szatraj K."/>
            <person name="Zielenkiewicz U."/>
            <person name="Pilsyk S."/>
            <person name="Malc E."/>
            <person name="Mieczkowski P."/>
            <person name="Kruszewska J.S."/>
            <person name="Biernat P."/>
            <person name="Pawlowska J."/>
        </authorList>
    </citation>
    <scope>NUCLEOTIDE SEQUENCE [LARGE SCALE GENOMIC DNA]</scope>
    <source>
        <strain evidence="1 2">CBS 142.35</strain>
    </source>
</reference>
<name>A0A8H7VP02_9FUNG</name>
<sequence>MPLFFFRKSLRKIQSEISQEELVRNQQSIQQAQVAASVSFINDPMRMGRVPDVIGSFVDPMGGARASISISRDPTCTGA</sequence>
<evidence type="ECO:0000313" key="1">
    <source>
        <dbReference type="EMBL" id="KAG2221694.1"/>
    </source>
</evidence>
<dbReference type="Proteomes" id="UP000646827">
    <property type="component" value="Unassembled WGS sequence"/>
</dbReference>
<protein>
    <submittedName>
        <fullName evidence="1">Uncharacterized protein</fullName>
    </submittedName>
</protein>
<organism evidence="1 2">
    <name type="scientific">Circinella minor</name>
    <dbReference type="NCBI Taxonomy" id="1195481"/>
    <lineage>
        <taxon>Eukaryota</taxon>
        <taxon>Fungi</taxon>
        <taxon>Fungi incertae sedis</taxon>
        <taxon>Mucoromycota</taxon>
        <taxon>Mucoromycotina</taxon>
        <taxon>Mucoromycetes</taxon>
        <taxon>Mucorales</taxon>
        <taxon>Lichtheimiaceae</taxon>
        <taxon>Circinella</taxon>
    </lineage>
</organism>
<evidence type="ECO:0000313" key="2">
    <source>
        <dbReference type="Proteomes" id="UP000646827"/>
    </source>
</evidence>
<dbReference type="EMBL" id="JAEPRB010000102">
    <property type="protein sequence ID" value="KAG2221694.1"/>
    <property type="molecule type" value="Genomic_DNA"/>
</dbReference>
<dbReference type="OrthoDB" id="2355621at2759"/>